<evidence type="ECO:0000256" key="2">
    <source>
        <dbReference type="PROSITE-ProRule" id="PRU00110"/>
    </source>
</evidence>
<evidence type="ECO:0000313" key="4">
    <source>
        <dbReference type="EMBL" id="GGD32018.1"/>
    </source>
</evidence>
<organism evidence="4 5">
    <name type="scientific">Aureimonas glaciei</name>
    <dbReference type="NCBI Taxonomy" id="1776957"/>
    <lineage>
        <taxon>Bacteria</taxon>
        <taxon>Pseudomonadati</taxon>
        <taxon>Pseudomonadota</taxon>
        <taxon>Alphaproteobacteria</taxon>
        <taxon>Hyphomicrobiales</taxon>
        <taxon>Aurantimonadaceae</taxon>
        <taxon>Aureimonas</taxon>
    </lineage>
</organism>
<feature type="modified residue" description="Phosphohistidine" evidence="2">
    <location>
        <position position="44"/>
    </location>
</feature>
<evidence type="ECO:0000313" key="5">
    <source>
        <dbReference type="Proteomes" id="UP000613160"/>
    </source>
</evidence>
<dbReference type="CDD" id="cd00088">
    <property type="entry name" value="HPT"/>
    <property type="match status" value="1"/>
</dbReference>
<dbReference type="Proteomes" id="UP000613160">
    <property type="component" value="Unassembled WGS sequence"/>
</dbReference>
<name>A0A917DDT7_9HYPH</name>
<proteinExistence type="predicted"/>
<dbReference type="Gene3D" id="1.20.120.160">
    <property type="entry name" value="HPT domain"/>
    <property type="match status" value="1"/>
</dbReference>
<dbReference type="InterPro" id="IPR008207">
    <property type="entry name" value="Sig_transdc_His_kin_Hpt_dom"/>
</dbReference>
<reference evidence="4" key="1">
    <citation type="journal article" date="2014" name="Int. J. Syst. Evol. Microbiol.">
        <title>Complete genome sequence of Corynebacterium casei LMG S-19264T (=DSM 44701T), isolated from a smear-ripened cheese.</title>
        <authorList>
            <consortium name="US DOE Joint Genome Institute (JGI-PGF)"/>
            <person name="Walter F."/>
            <person name="Albersmeier A."/>
            <person name="Kalinowski J."/>
            <person name="Ruckert C."/>
        </authorList>
    </citation>
    <scope>NUCLEOTIDE SEQUENCE</scope>
    <source>
        <strain evidence="4">CGMCC 1.15493</strain>
    </source>
</reference>
<comment type="caution">
    <text evidence="4">The sequence shown here is derived from an EMBL/GenBank/DDBJ whole genome shotgun (WGS) entry which is preliminary data.</text>
</comment>
<keyword evidence="5" id="KW-1185">Reference proteome</keyword>
<keyword evidence="2" id="KW-0597">Phosphoprotein</keyword>
<sequence length="270" mass="29370">MTEIRQTFFEECAEQLVELESGLGALESGAHDGETVGRVFRAVHSIKGGAGAFHLKELVRFSRTFEGVLNEIRSDRLALEAPVLSLLRRAAGVLADLVAVSREQEGVYSELRALIPGAEAEVEDEPEAESEAEVDLGFTPVAVDFGNLFDGGEKQFRITFTPRPELYANANESARLIRECLALGSGDVFCDTSATPLLDALVPEGAFLSWTIELTTQSGEDAIREIFDFAEFDCDLALERLADGDGAQEPETEILDPEIAALFERLKAAE</sequence>
<evidence type="ECO:0000259" key="3">
    <source>
        <dbReference type="PROSITE" id="PS50894"/>
    </source>
</evidence>
<dbReference type="AlphaFoldDB" id="A0A917DDT7"/>
<dbReference type="EMBL" id="BMJJ01000010">
    <property type="protein sequence ID" value="GGD32018.1"/>
    <property type="molecule type" value="Genomic_DNA"/>
</dbReference>
<dbReference type="InterPro" id="IPR036641">
    <property type="entry name" value="HPT_dom_sf"/>
</dbReference>
<dbReference type="SUPFAM" id="SSF47226">
    <property type="entry name" value="Histidine-containing phosphotransfer domain, HPT domain"/>
    <property type="match status" value="1"/>
</dbReference>
<keyword evidence="1" id="KW-0902">Two-component regulatory system</keyword>
<dbReference type="PANTHER" id="PTHR43395:SF10">
    <property type="entry name" value="CHEMOTAXIS PROTEIN CHEA"/>
    <property type="match status" value="1"/>
</dbReference>
<dbReference type="GO" id="GO:0000160">
    <property type="term" value="P:phosphorelay signal transduction system"/>
    <property type="evidence" value="ECO:0007669"/>
    <property type="project" value="UniProtKB-KW"/>
</dbReference>
<protein>
    <recommendedName>
        <fullName evidence="3">HPt domain-containing protein</fullName>
    </recommendedName>
</protein>
<dbReference type="PANTHER" id="PTHR43395">
    <property type="entry name" value="SENSOR HISTIDINE KINASE CHEA"/>
    <property type="match status" value="1"/>
</dbReference>
<accession>A0A917DDT7</accession>
<dbReference type="PROSITE" id="PS50894">
    <property type="entry name" value="HPT"/>
    <property type="match status" value="1"/>
</dbReference>
<gene>
    <name evidence="4" type="ORF">GCM10011335_38840</name>
</gene>
<dbReference type="RefSeq" id="WP_188853859.1">
    <property type="nucleotide sequence ID" value="NZ_BMJJ01000010.1"/>
</dbReference>
<dbReference type="InterPro" id="IPR051315">
    <property type="entry name" value="Bact_Chemotaxis_CheA"/>
</dbReference>
<dbReference type="GO" id="GO:0004672">
    <property type="term" value="F:protein kinase activity"/>
    <property type="evidence" value="ECO:0007669"/>
    <property type="project" value="UniProtKB-ARBA"/>
</dbReference>
<evidence type="ECO:0000256" key="1">
    <source>
        <dbReference type="ARBA" id="ARBA00023012"/>
    </source>
</evidence>
<dbReference type="SMART" id="SM00073">
    <property type="entry name" value="HPT"/>
    <property type="match status" value="1"/>
</dbReference>
<reference evidence="4" key="2">
    <citation type="submission" date="2020-09" db="EMBL/GenBank/DDBJ databases">
        <authorList>
            <person name="Sun Q."/>
            <person name="Zhou Y."/>
        </authorList>
    </citation>
    <scope>NUCLEOTIDE SEQUENCE</scope>
    <source>
        <strain evidence="4">CGMCC 1.15493</strain>
    </source>
</reference>
<feature type="domain" description="HPt" evidence="3">
    <location>
        <begin position="1"/>
        <end position="101"/>
    </location>
</feature>
<dbReference type="Pfam" id="PF01627">
    <property type="entry name" value="Hpt"/>
    <property type="match status" value="1"/>
</dbReference>